<gene>
    <name evidence="1" type="ORF">J2Z28_002159</name>
</gene>
<dbReference type="EMBL" id="JAGIKV010000006">
    <property type="protein sequence ID" value="MBP2245541.1"/>
    <property type="molecule type" value="Genomic_DNA"/>
</dbReference>
<reference evidence="1 2" key="1">
    <citation type="submission" date="2021-03" db="EMBL/GenBank/DDBJ databases">
        <title>Genomic Encyclopedia of Type Strains, Phase IV (KMG-IV): sequencing the most valuable type-strain genomes for metagenomic binning, comparative biology and taxonomic classification.</title>
        <authorList>
            <person name="Goeker M."/>
        </authorList>
    </citation>
    <scope>NUCLEOTIDE SEQUENCE [LARGE SCALE GENOMIC DNA]</scope>
    <source>
        <strain evidence="1 2">DSM 21292</strain>
    </source>
</reference>
<dbReference type="Proteomes" id="UP000810207">
    <property type="component" value="Unassembled WGS sequence"/>
</dbReference>
<name>A0ABS4RRN0_PAEXY</name>
<evidence type="ECO:0000313" key="2">
    <source>
        <dbReference type="Proteomes" id="UP000810207"/>
    </source>
</evidence>
<organism evidence="1 2">
    <name type="scientific">Paenibacillus xylanexedens</name>
    <dbReference type="NCBI Taxonomy" id="528191"/>
    <lineage>
        <taxon>Bacteria</taxon>
        <taxon>Bacillati</taxon>
        <taxon>Bacillota</taxon>
        <taxon>Bacilli</taxon>
        <taxon>Bacillales</taxon>
        <taxon>Paenibacillaceae</taxon>
        <taxon>Paenibacillus</taxon>
    </lineage>
</organism>
<sequence length="33" mass="3944">MEWHELCHHQHLITGNEEIAQPMTKHIEEAGMY</sequence>
<evidence type="ECO:0000313" key="1">
    <source>
        <dbReference type="EMBL" id="MBP2245541.1"/>
    </source>
</evidence>
<keyword evidence="2" id="KW-1185">Reference proteome</keyword>
<comment type="caution">
    <text evidence="1">The sequence shown here is derived from an EMBL/GenBank/DDBJ whole genome shotgun (WGS) entry which is preliminary data.</text>
</comment>
<protein>
    <submittedName>
        <fullName evidence="1">Uncharacterized protein</fullName>
    </submittedName>
</protein>
<proteinExistence type="predicted"/>
<accession>A0ABS4RRN0</accession>